<gene>
    <name evidence="2" type="ORF">ACFO4R_08370</name>
</gene>
<dbReference type="RefSeq" id="WP_379788634.1">
    <property type="nucleotide sequence ID" value="NZ_JBHSHL010000033.1"/>
</dbReference>
<reference evidence="3" key="1">
    <citation type="journal article" date="2019" name="Int. J. Syst. Evol. Microbiol.">
        <title>The Global Catalogue of Microorganisms (GCM) 10K type strain sequencing project: providing services to taxonomists for standard genome sequencing and annotation.</title>
        <authorList>
            <consortium name="The Broad Institute Genomics Platform"/>
            <consortium name="The Broad Institute Genome Sequencing Center for Infectious Disease"/>
            <person name="Wu L."/>
            <person name="Ma J."/>
        </authorList>
    </citation>
    <scope>NUCLEOTIDE SEQUENCE [LARGE SCALE GENOMIC DNA]</scope>
    <source>
        <strain evidence="3">CCUG 46385</strain>
    </source>
</reference>
<protein>
    <submittedName>
        <fullName evidence="2">Immunoglobulin-like domain-containing protein</fullName>
    </submittedName>
</protein>
<keyword evidence="3" id="KW-1185">Reference proteome</keyword>
<dbReference type="EMBL" id="JBHSHL010000033">
    <property type="protein sequence ID" value="MFC4805096.1"/>
    <property type="molecule type" value="Genomic_DNA"/>
</dbReference>
<dbReference type="Pfam" id="PF20251">
    <property type="entry name" value="Big_14"/>
    <property type="match status" value="1"/>
</dbReference>
<name>A0ABV9QN31_9FIRM</name>
<sequence length="220" mass="25787">MKRYIVLTLLLIFVSTLDGCVNIKSSDKTVAGSAEISNTEQVTEQTQQQSISDDETVRYNGKEYLKSELSQQTLEWLELPEEKRMLSSYFPPEFMVFEDTWGIDFMAKDITPTNLTLVCTQSGGEPTGELQTDSWFILENWTQENGWKEVQHIQGNHDLAWEDIAYRIPMNDTISWQINWEYIYEKLHVGKYRIGKEVMDFRKVDDFDKVVYYAEFEITK</sequence>
<evidence type="ECO:0000313" key="2">
    <source>
        <dbReference type="EMBL" id="MFC4805096.1"/>
    </source>
</evidence>
<proteinExistence type="predicted"/>
<comment type="caution">
    <text evidence="2">The sequence shown here is derived from an EMBL/GenBank/DDBJ whole genome shotgun (WGS) entry which is preliminary data.</text>
</comment>
<evidence type="ECO:0000313" key="3">
    <source>
        <dbReference type="Proteomes" id="UP001595916"/>
    </source>
</evidence>
<feature type="domain" description="Bacterial Ig-like" evidence="1">
    <location>
        <begin position="108"/>
        <end position="212"/>
    </location>
</feature>
<dbReference type="Proteomes" id="UP001595916">
    <property type="component" value="Unassembled WGS sequence"/>
</dbReference>
<accession>A0ABV9QN31</accession>
<evidence type="ECO:0000259" key="1">
    <source>
        <dbReference type="Pfam" id="PF20251"/>
    </source>
</evidence>
<organism evidence="2 3">
    <name type="scientific">Filifactor villosus</name>
    <dbReference type="NCBI Taxonomy" id="29374"/>
    <lineage>
        <taxon>Bacteria</taxon>
        <taxon>Bacillati</taxon>
        <taxon>Bacillota</taxon>
        <taxon>Clostridia</taxon>
        <taxon>Peptostreptococcales</taxon>
        <taxon>Filifactoraceae</taxon>
        <taxon>Filifactor</taxon>
    </lineage>
</organism>
<dbReference type="InterPro" id="IPR046878">
    <property type="entry name" value="Big_14"/>
</dbReference>